<evidence type="ECO:0000256" key="4">
    <source>
        <dbReference type="ARBA" id="ARBA00022840"/>
    </source>
</evidence>
<keyword evidence="1 9" id="KW-0547">Nucleotide-binding</keyword>
<reference evidence="12 13" key="1">
    <citation type="journal article" date="2011" name="J. Bacteriol.">
        <title>Genome sequence of Brevibacillus laterosporus LMG 15441, a pathogen of invertebrates.</title>
        <authorList>
            <person name="Djukic M."/>
            <person name="Poehlein A."/>
            <person name="Thurmer A."/>
            <person name="Daniel R."/>
        </authorList>
    </citation>
    <scope>NUCLEOTIDE SEQUENCE [LARGE SCALE GENOMIC DNA]</scope>
    <source>
        <strain evidence="12 13">LMG 15441</strain>
    </source>
</reference>
<dbReference type="GO" id="GO:0005524">
    <property type="term" value="F:ATP binding"/>
    <property type="evidence" value="ECO:0007669"/>
    <property type="project" value="UniProtKB-UniRule"/>
</dbReference>
<evidence type="ECO:0000256" key="3">
    <source>
        <dbReference type="ARBA" id="ARBA00022806"/>
    </source>
</evidence>
<name>A0A075R3W5_BRELA</name>
<dbReference type="GO" id="GO:0016887">
    <property type="term" value="F:ATP hydrolysis activity"/>
    <property type="evidence" value="ECO:0007669"/>
    <property type="project" value="RHEA"/>
</dbReference>
<comment type="catalytic activity">
    <reaction evidence="8">
        <text>ATP + H2O = ADP + phosphate + H(+)</text>
        <dbReference type="Rhea" id="RHEA:13065"/>
        <dbReference type="ChEBI" id="CHEBI:15377"/>
        <dbReference type="ChEBI" id="CHEBI:15378"/>
        <dbReference type="ChEBI" id="CHEBI:30616"/>
        <dbReference type="ChEBI" id="CHEBI:43474"/>
        <dbReference type="ChEBI" id="CHEBI:456216"/>
        <dbReference type="EC" id="5.6.2.4"/>
    </reaction>
</comment>
<accession>A0A075R3W5</accession>
<evidence type="ECO:0000256" key="6">
    <source>
        <dbReference type="ARBA" id="ARBA00034617"/>
    </source>
</evidence>
<dbReference type="Gene3D" id="3.40.50.300">
    <property type="entry name" value="P-loop containing nucleotide triphosphate hydrolases"/>
    <property type="match status" value="2"/>
</dbReference>
<keyword evidence="3 9" id="KW-0347">Helicase</keyword>
<proteinExistence type="predicted"/>
<dbReference type="Pfam" id="PF00580">
    <property type="entry name" value="UvrD-helicase"/>
    <property type="match status" value="1"/>
</dbReference>
<dbReference type="GO" id="GO:0005829">
    <property type="term" value="C:cytosol"/>
    <property type="evidence" value="ECO:0007669"/>
    <property type="project" value="TreeGrafter"/>
</dbReference>
<dbReference type="AlphaFoldDB" id="A0A075R3W5"/>
<dbReference type="SUPFAM" id="SSF52540">
    <property type="entry name" value="P-loop containing nucleoside triphosphate hydrolases"/>
    <property type="match status" value="1"/>
</dbReference>
<dbReference type="PANTHER" id="PTHR11070">
    <property type="entry name" value="UVRD / RECB / PCRA DNA HELICASE FAMILY MEMBER"/>
    <property type="match status" value="1"/>
</dbReference>
<keyword evidence="5" id="KW-0413">Isomerase</keyword>
<feature type="domain" description="UvrD-like helicase ATP-binding" evidence="11">
    <location>
        <begin position="193"/>
        <end position="576"/>
    </location>
</feature>
<dbReference type="HOGENOM" id="CLU_010312_4_0_9"/>
<dbReference type="PROSITE" id="PS51198">
    <property type="entry name" value="UVRD_HELICASE_ATP_BIND"/>
    <property type="match status" value="1"/>
</dbReference>
<evidence type="ECO:0000313" key="13">
    <source>
        <dbReference type="Proteomes" id="UP000005850"/>
    </source>
</evidence>
<comment type="catalytic activity">
    <reaction evidence="6">
        <text>Couples ATP hydrolysis with the unwinding of duplex DNA by translocating in the 3'-5' direction.</text>
        <dbReference type="EC" id="5.6.2.4"/>
    </reaction>
</comment>
<keyword evidence="4 9" id="KW-0067">ATP-binding</keyword>
<dbReference type="eggNOG" id="COG3973">
    <property type="taxonomic scope" value="Bacteria"/>
</dbReference>
<protein>
    <recommendedName>
        <fullName evidence="7">DNA 3'-5' helicase</fullName>
        <ecNumber evidence="7">5.6.2.4</ecNumber>
    </recommendedName>
</protein>
<evidence type="ECO:0000313" key="12">
    <source>
        <dbReference type="EMBL" id="AIG27227.1"/>
    </source>
</evidence>
<dbReference type="EC" id="5.6.2.4" evidence="7"/>
<feature type="coiled-coil region" evidence="10">
    <location>
        <begin position="12"/>
        <end position="39"/>
    </location>
</feature>
<organism evidence="12 13">
    <name type="scientific">Brevibacillus laterosporus LMG 15441</name>
    <dbReference type="NCBI Taxonomy" id="1042163"/>
    <lineage>
        <taxon>Bacteria</taxon>
        <taxon>Bacillati</taxon>
        <taxon>Bacillota</taxon>
        <taxon>Bacilli</taxon>
        <taxon>Bacillales</taxon>
        <taxon>Paenibacillaceae</taxon>
        <taxon>Brevibacillus</taxon>
    </lineage>
</organism>
<evidence type="ECO:0000256" key="5">
    <source>
        <dbReference type="ARBA" id="ARBA00023235"/>
    </source>
</evidence>
<dbReference type="InterPro" id="IPR027417">
    <property type="entry name" value="P-loop_NTPase"/>
</dbReference>
<evidence type="ECO:0000256" key="2">
    <source>
        <dbReference type="ARBA" id="ARBA00022801"/>
    </source>
</evidence>
<dbReference type="InterPro" id="IPR014016">
    <property type="entry name" value="UvrD-like_ATP-bd"/>
</dbReference>
<dbReference type="InterPro" id="IPR014017">
    <property type="entry name" value="DNA_helicase_UvrD-like_C"/>
</dbReference>
<keyword evidence="13" id="KW-1185">Reference proteome</keyword>
<dbReference type="PANTHER" id="PTHR11070:SF17">
    <property type="entry name" value="DNA HELICASE IV"/>
    <property type="match status" value="1"/>
</dbReference>
<evidence type="ECO:0000256" key="10">
    <source>
        <dbReference type="SAM" id="Coils"/>
    </source>
</evidence>
<evidence type="ECO:0000256" key="7">
    <source>
        <dbReference type="ARBA" id="ARBA00034808"/>
    </source>
</evidence>
<keyword evidence="2 9" id="KW-0378">Hydrolase</keyword>
<sequence>MTIHHPAYKEEQDRLEKTVHTIEKEIGQLREDLREATDDYVKQVVNSSKARDLFHLESSVNKPYFGRVDFMKDETYEMDSVYIGKRGIVERDTMDSVVVDWRAPIASLYYSGESKDAFYRTLQGIVRGEVKLKRNFAIEDGQITGIYDGALKETINREIGTPEDFLEEGYIDEFLASSLNQNNDSRLKDIVATIQTEQNDIIRAEKDRAIVVQGVAGSGKTTIALHRLSYLIYNYQHLIASKKFMVFAPNKLFLTYISDVLPELGVEDVQQATFSEWAAKQVKVLLPKGWRIVDPSKPLLLFFEDDASKQVQKRQTWNRMSFKGSVHCRNMLDKYMDYLLHELITYKDLRFIYNKTKHVFEMKKADIRQLFINEFAHLPYHRRIEALAKHVKQQMTQQLFTHLREEKIDLDKPSLLRFEKKMDELLALYLGKWPEIDAFTVYTQLLQDWELLRKLTSEDISDEWLQDVVETSKAIIEEERIEAEDLAPILYLRHLLEGSGKEAPFDHTVIDEAQDLSYLEILVLSLHTKNESMTIVGDLAQGIHAYRGLDSWQPVLRNIFKKKTDFYTLEQSYRSTVEIMNWSNEVLQGTQLPEITEAKPVLRHGEEPLFLRAKNQSNMLEDIKKRVEKSLALGHQTVAIVTKTIHESKKIAKALKEKGLELHHLGVKDKEFPGGVTVLPAYLTKGLQFDVVIVLHVDDEHYKENVMDAKLLYVTMSRPVHQLLLYIQGDAKVTPWLKTKAAAIQEL</sequence>
<evidence type="ECO:0000256" key="1">
    <source>
        <dbReference type="ARBA" id="ARBA00022741"/>
    </source>
</evidence>
<feature type="binding site" evidence="9">
    <location>
        <begin position="214"/>
        <end position="221"/>
    </location>
    <ligand>
        <name>ATP</name>
        <dbReference type="ChEBI" id="CHEBI:30616"/>
    </ligand>
</feature>
<dbReference type="KEGG" id="blr:BRLA_c029150"/>
<dbReference type="Pfam" id="PF13361">
    <property type="entry name" value="UvrD_C"/>
    <property type="match status" value="1"/>
</dbReference>
<dbReference type="Proteomes" id="UP000005850">
    <property type="component" value="Chromosome"/>
</dbReference>
<evidence type="ECO:0000256" key="9">
    <source>
        <dbReference type="PROSITE-ProRule" id="PRU00560"/>
    </source>
</evidence>
<dbReference type="GO" id="GO:0043138">
    <property type="term" value="F:3'-5' DNA helicase activity"/>
    <property type="evidence" value="ECO:0007669"/>
    <property type="project" value="UniProtKB-EC"/>
</dbReference>
<dbReference type="InterPro" id="IPR000212">
    <property type="entry name" value="DNA_helicase_UvrD/REP"/>
</dbReference>
<dbReference type="EMBL" id="CP007806">
    <property type="protein sequence ID" value="AIG27227.1"/>
    <property type="molecule type" value="Genomic_DNA"/>
</dbReference>
<dbReference type="STRING" id="1042163.BRLA_c029150"/>
<keyword evidence="10" id="KW-0175">Coiled coil</keyword>
<dbReference type="RefSeq" id="WP_003335901.1">
    <property type="nucleotide sequence ID" value="NZ_CP007806.1"/>
</dbReference>
<evidence type="ECO:0000259" key="11">
    <source>
        <dbReference type="PROSITE" id="PS51198"/>
    </source>
</evidence>
<dbReference type="GO" id="GO:0000725">
    <property type="term" value="P:recombinational repair"/>
    <property type="evidence" value="ECO:0007669"/>
    <property type="project" value="TreeGrafter"/>
</dbReference>
<gene>
    <name evidence="12" type="ORF">BRLA_c029150</name>
</gene>
<evidence type="ECO:0000256" key="8">
    <source>
        <dbReference type="ARBA" id="ARBA00048988"/>
    </source>
</evidence>
<dbReference type="GO" id="GO:0003677">
    <property type="term" value="F:DNA binding"/>
    <property type="evidence" value="ECO:0007669"/>
    <property type="project" value="InterPro"/>
</dbReference>